<gene>
    <name evidence="3" type="ORF">JYK02_29290</name>
</gene>
<feature type="signal peptide" evidence="2">
    <location>
        <begin position="1"/>
        <end position="24"/>
    </location>
</feature>
<evidence type="ECO:0000313" key="3">
    <source>
        <dbReference type="EMBL" id="MBN8231616.1"/>
    </source>
</evidence>
<dbReference type="EMBL" id="JAFIMU010000009">
    <property type="protein sequence ID" value="MBN8231616.1"/>
    <property type="molecule type" value="Genomic_DNA"/>
</dbReference>
<keyword evidence="2" id="KW-0732">Signal</keyword>
<accession>A0ABS3DJT4</accession>
<evidence type="ECO:0000256" key="2">
    <source>
        <dbReference type="SAM" id="SignalP"/>
    </source>
</evidence>
<dbReference type="Proteomes" id="UP000664052">
    <property type="component" value="Unassembled WGS sequence"/>
</dbReference>
<keyword evidence="4" id="KW-1185">Reference proteome</keyword>
<feature type="chain" id="PRO_5045363258" evidence="2">
    <location>
        <begin position="25"/>
        <end position="329"/>
    </location>
</feature>
<dbReference type="InterPro" id="IPR021457">
    <property type="entry name" value="DUF3108"/>
</dbReference>
<evidence type="ECO:0000256" key="1">
    <source>
        <dbReference type="SAM" id="MobiDB-lite"/>
    </source>
</evidence>
<evidence type="ECO:0000313" key="4">
    <source>
        <dbReference type="Proteomes" id="UP000664052"/>
    </source>
</evidence>
<proteinExistence type="predicted"/>
<feature type="compositionally biased region" description="Low complexity" evidence="1">
    <location>
        <begin position="46"/>
        <end position="71"/>
    </location>
</feature>
<reference evidence="3 4" key="1">
    <citation type="submission" date="2021-02" db="EMBL/GenBank/DDBJ databases">
        <title>De Novo genome assembly of isolated myxobacteria.</title>
        <authorList>
            <person name="Stevens D.C."/>
        </authorList>
    </citation>
    <scope>NUCLEOTIDE SEQUENCE [LARGE SCALE GENOMIC DNA]</scope>
    <source>
        <strain evidence="3 4">ATCC 29039</strain>
    </source>
</reference>
<dbReference type="RefSeq" id="WP_207055963.1">
    <property type="nucleotide sequence ID" value="NZ_JAFIMU010000009.1"/>
</dbReference>
<name>A0ABS3DJT4_9BACT</name>
<sequence length="329" mass="35867">MNAMRNLVAACLAFSALSAIPGQAQEARPALPLRSVLSPNTKVPAEDAPADAAKPADSAENTGDATAAAAPNEPVVAVKPCDQGLPTLRPTLAFKPGELLEFDMDAMGANAGKLTMRVQRPANGSLPVVVEAQTNTLFSKVRRVRGSATSYLHPKTLRPSRYTEEAVENEQRRKVNVAFGAQDKSVKVDYQIGDRPKGHFDYAFDKDGLDVAGAIYLIRQLPLKKDLPVCFDVYGIRRMWRMTATVVEREHVSLPLGEFDAWHLAGTAVRLDRPSQTRDVHVWITDDERRLPLAAVGAIDLGAVRLTLSGVKRPGEKPMEAQGKEDLKW</sequence>
<protein>
    <submittedName>
        <fullName evidence="3">DUF3108 domain-containing protein</fullName>
    </submittedName>
</protein>
<feature type="region of interest" description="Disordered" evidence="1">
    <location>
        <begin position="41"/>
        <end position="71"/>
    </location>
</feature>
<comment type="caution">
    <text evidence="3">The sequence shown here is derived from an EMBL/GenBank/DDBJ whole genome shotgun (WGS) entry which is preliminary data.</text>
</comment>
<dbReference type="Pfam" id="PF11306">
    <property type="entry name" value="DUF3108"/>
    <property type="match status" value="1"/>
</dbReference>
<organism evidence="3 4">
    <name type="scientific">Corallococcus macrosporus</name>
    <dbReference type="NCBI Taxonomy" id="35"/>
    <lineage>
        <taxon>Bacteria</taxon>
        <taxon>Pseudomonadati</taxon>
        <taxon>Myxococcota</taxon>
        <taxon>Myxococcia</taxon>
        <taxon>Myxococcales</taxon>
        <taxon>Cystobacterineae</taxon>
        <taxon>Myxococcaceae</taxon>
        <taxon>Corallococcus</taxon>
    </lineage>
</organism>